<comment type="caution">
    <text evidence="1">The sequence shown here is derived from an EMBL/GenBank/DDBJ whole genome shotgun (WGS) entry which is preliminary data.</text>
</comment>
<sequence length="504" mass="56983">MPINVSINFKSGSIRYSIVTMKAAKGKGATIRVPKEALKPVDDSGGQAIAVIYFRAGYAPTDYPSESVAKGVMTCVTQEVKDLYHLLEHEFLPLDLASKVQPLLTKIFKLGGPSILIHSHLWKIKHNFLAMKVDNMKGVVAFGNLVSSSHTFMYQSHLRLFPKKLHWEIINKLVELYRESHLGKRQLAYDGRKSVYTAGPLPFSSKDFVIKLVDQDRGARKDREFKVSIKFVAKPTYLIFKNSYMSARAFYEPILVTDFVAKYFNVKDLIRPLSDQECLKVKRALRGIKVELAHRKHVQCRRISGLSVQPTNQLTDRWHRWRVCLQHGGKARRAQPTRRFSRPTAQRRKRRNSPVILTSPRAKKRSRRRGIGESKAGQWKRGAIQGNKGDQWRPDKKHCSDSEKDSGEKFDEAKNAGADLVGGEELIGQIKGGFMEFDKLIASSDMMPKFAQLGKILGPRGLMPNPKAGTVTTNLPQIPYYLQQSQPADQGSIYITADQDQHAQ</sequence>
<dbReference type="Proteomes" id="UP001060215">
    <property type="component" value="Chromosome 3"/>
</dbReference>
<organism evidence="1 2">
    <name type="scientific">Camellia lanceoleosa</name>
    <dbReference type="NCBI Taxonomy" id="1840588"/>
    <lineage>
        <taxon>Eukaryota</taxon>
        <taxon>Viridiplantae</taxon>
        <taxon>Streptophyta</taxon>
        <taxon>Embryophyta</taxon>
        <taxon>Tracheophyta</taxon>
        <taxon>Spermatophyta</taxon>
        <taxon>Magnoliopsida</taxon>
        <taxon>eudicotyledons</taxon>
        <taxon>Gunneridae</taxon>
        <taxon>Pentapetalae</taxon>
        <taxon>asterids</taxon>
        <taxon>Ericales</taxon>
        <taxon>Theaceae</taxon>
        <taxon>Camellia</taxon>
    </lineage>
</organism>
<protein>
    <submittedName>
        <fullName evidence="1">Uncharacterized protein</fullName>
    </submittedName>
</protein>
<keyword evidence="2" id="KW-1185">Reference proteome</keyword>
<evidence type="ECO:0000313" key="2">
    <source>
        <dbReference type="Proteomes" id="UP001060215"/>
    </source>
</evidence>
<name>A0ACC0IRE8_9ERIC</name>
<reference evidence="1 2" key="1">
    <citation type="journal article" date="2022" name="Plant J.">
        <title>Chromosome-level genome of Camellia lanceoleosa provides a valuable resource for understanding genome evolution and self-incompatibility.</title>
        <authorList>
            <person name="Gong W."/>
            <person name="Xiao S."/>
            <person name="Wang L."/>
            <person name="Liao Z."/>
            <person name="Chang Y."/>
            <person name="Mo W."/>
            <person name="Hu G."/>
            <person name="Li W."/>
            <person name="Zhao G."/>
            <person name="Zhu H."/>
            <person name="Hu X."/>
            <person name="Ji K."/>
            <person name="Xiang X."/>
            <person name="Song Q."/>
            <person name="Yuan D."/>
            <person name="Jin S."/>
            <person name="Zhang L."/>
        </authorList>
    </citation>
    <scope>NUCLEOTIDE SEQUENCE [LARGE SCALE GENOMIC DNA]</scope>
    <source>
        <strain evidence="1">SQ_2022a</strain>
    </source>
</reference>
<proteinExistence type="predicted"/>
<dbReference type="EMBL" id="CM045760">
    <property type="protein sequence ID" value="KAI8027039.1"/>
    <property type="molecule type" value="Genomic_DNA"/>
</dbReference>
<evidence type="ECO:0000313" key="1">
    <source>
        <dbReference type="EMBL" id="KAI8027039.1"/>
    </source>
</evidence>
<accession>A0ACC0IRE8</accession>
<gene>
    <name evidence="1" type="ORF">LOK49_LG02G01522</name>
</gene>